<feature type="domain" description="VOC" evidence="1">
    <location>
        <begin position="6"/>
        <end position="117"/>
    </location>
</feature>
<evidence type="ECO:0000313" key="2">
    <source>
        <dbReference type="EMBL" id="SUI77437.1"/>
    </source>
</evidence>
<dbReference type="InterPro" id="IPR004360">
    <property type="entry name" value="Glyas_Fos-R_dOase_dom"/>
</dbReference>
<organism evidence="2 3">
    <name type="scientific">Shewanella algae</name>
    <dbReference type="NCBI Taxonomy" id="38313"/>
    <lineage>
        <taxon>Bacteria</taxon>
        <taxon>Pseudomonadati</taxon>
        <taxon>Pseudomonadota</taxon>
        <taxon>Gammaproteobacteria</taxon>
        <taxon>Alteromonadales</taxon>
        <taxon>Shewanellaceae</taxon>
        <taxon>Shewanella</taxon>
    </lineage>
</organism>
<dbReference type="InterPro" id="IPR029068">
    <property type="entry name" value="Glyas_Bleomycin-R_OHBP_Dase"/>
</dbReference>
<name>A0A380ACI5_9GAMM</name>
<dbReference type="Pfam" id="PF00903">
    <property type="entry name" value="Glyoxalase"/>
    <property type="match status" value="1"/>
</dbReference>
<dbReference type="CDD" id="cd06587">
    <property type="entry name" value="VOC"/>
    <property type="match status" value="1"/>
</dbReference>
<keyword evidence="3" id="KW-1185">Reference proteome</keyword>
<accession>A0A380ACI5</accession>
<dbReference type="InterPro" id="IPR037523">
    <property type="entry name" value="VOC_core"/>
</dbReference>
<dbReference type="Gene3D" id="3.10.180.10">
    <property type="entry name" value="2,3-Dihydroxybiphenyl 1,2-Dioxygenase, domain 1"/>
    <property type="match status" value="1"/>
</dbReference>
<sequence length="135" mass="15684">MPKLEKIDHIHIYAPDRLSAEQWYKEVLGFNRVESLERWFLEGGPLTIENGGVHIALFESDTLVNTTVAFSVDSTNYEEWKTQLGNHGVDFKESDHALSWSIYFSDPYGNPYEITSYDYEEIKKLKKQRHPSLAD</sequence>
<evidence type="ECO:0000313" key="3">
    <source>
        <dbReference type="Proteomes" id="UP000254069"/>
    </source>
</evidence>
<evidence type="ECO:0000259" key="1">
    <source>
        <dbReference type="PROSITE" id="PS51819"/>
    </source>
</evidence>
<dbReference type="RefSeq" id="WP_045282987.1">
    <property type="nucleotide sequence ID" value="NZ_JADZHC010000071.1"/>
</dbReference>
<dbReference type="SUPFAM" id="SSF54593">
    <property type="entry name" value="Glyoxalase/Bleomycin resistance protein/Dihydroxybiphenyl dioxygenase"/>
    <property type="match status" value="1"/>
</dbReference>
<proteinExistence type="predicted"/>
<protein>
    <submittedName>
        <fullName evidence="2">Glyoxalase-like domain</fullName>
    </submittedName>
</protein>
<gene>
    <name evidence="2" type="ORF">NCTC10738_02611</name>
</gene>
<dbReference type="EMBL" id="UGYO01000001">
    <property type="protein sequence ID" value="SUI77437.1"/>
    <property type="molecule type" value="Genomic_DNA"/>
</dbReference>
<dbReference type="PROSITE" id="PS51819">
    <property type="entry name" value="VOC"/>
    <property type="match status" value="1"/>
</dbReference>
<dbReference type="Proteomes" id="UP000254069">
    <property type="component" value="Unassembled WGS sequence"/>
</dbReference>
<dbReference type="AlphaFoldDB" id="A0A380ACI5"/>
<reference evidence="2 3" key="1">
    <citation type="submission" date="2018-06" db="EMBL/GenBank/DDBJ databases">
        <authorList>
            <consortium name="Pathogen Informatics"/>
            <person name="Doyle S."/>
        </authorList>
    </citation>
    <scope>NUCLEOTIDE SEQUENCE [LARGE SCALE GENOMIC DNA]</scope>
    <source>
        <strain evidence="2 3">NCTC10738</strain>
    </source>
</reference>